<dbReference type="OrthoDB" id="157285at2157"/>
<dbReference type="RefSeq" id="WP_005534343.1">
    <property type="nucleotide sequence ID" value="NZ_JAWJXX010000003.1"/>
</dbReference>
<accession>A0A0M9AK36</accession>
<dbReference type="EMBL" id="LIUF01000003">
    <property type="protein sequence ID" value="KOX93078.1"/>
    <property type="molecule type" value="Genomic_DNA"/>
</dbReference>
<feature type="transmembrane region" description="Helical" evidence="2">
    <location>
        <begin position="6"/>
        <end position="29"/>
    </location>
</feature>
<keyword evidence="2" id="KW-0812">Transmembrane</keyword>
<keyword evidence="5" id="KW-1185">Reference proteome</keyword>
<keyword evidence="2" id="KW-1133">Transmembrane helix</keyword>
<proteinExistence type="predicted"/>
<dbReference type="GeneID" id="64822424"/>
<dbReference type="STRING" id="1705562.AMS69_11560"/>
<reference evidence="3 5" key="1">
    <citation type="submission" date="2015-08" db="EMBL/GenBank/DDBJ databases">
        <title>Genomes of Isolates from Cabo Rojo, PR.</title>
        <authorList>
            <person name="Sanchez-Nieves R.L."/>
            <person name="Montalvo-Rodriguez R."/>
        </authorList>
    </citation>
    <scope>NUCLEOTIDE SEQUENCE [LARGE SCALE GENOMIC DNA]</scope>
    <source>
        <strain evidence="3 5">SL3</strain>
    </source>
</reference>
<dbReference type="AlphaFoldDB" id="A0A0M9AK36"/>
<dbReference type="InterPro" id="IPR058318">
    <property type="entry name" value="DUF8005"/>
</dbReference>
<evidence type="ECO:0000313" key="4">
    <source>
        <dbReference type="EMBL" id="NLV06573.1"/>
    </source>
</evidence>
<dbReference type="PATRIC" id="fig|1705562.3.peg.497"/>
<comment type="caution">
    <text evidence="3">The sequence shown here is derived from an EMBL/GenBank/DDBJ whole genome shotgun (WGS) entry which is preliminary data.</text>
</comment>
<dbReference type="EMBL" id="WOWB01000001">
    <property type="protein sequence ID" value="NLV06573.1"/>
    <property type="molecule type" value="Genomic_DNA"/>
</dbReference>
<dbReference type="Proteomes" id="UP000037729">
    <property type="component" value="Unassembled WGS sequence"/>
</dbReference>
<dbReference type="Pfam" id="PF26027">
    <property type="entry name" value="DUF8005"/>
    <property type="match status" value="1"/>
</dbReference>
<name>A0A0M9AK36_9EURY</name>
<gene>
    <name evidence="3" type="ORF">AMS69_11560</name>
    <name evidence="4" type="ORF">GOC83_10585</name>
</gene>
<evidence type="ECO:0000256" key="2">
    <source>
        <dbReference type="SAM" id="Phobius"/>
    </source>
</evidence>
<dbReference type="Proteomes" id="UP000610611">
    <property type="component" value="Unassembled WGS sequence"/>
</dbReference>
<reference evidence="4" key="2">
    <citation type="submission" date="2019-12" db="EMBL/GenBank/DDBJ databases">
        <title>The whole-genome sequencing of Haloarcula japonica strain pws8.</title>
        <authorList>
            <person name="Verma D.K."/>
            <person name="Gopal K."/>
            <person name="Prasad E.S."/>
        </authorList>
    </citation>
    <scope>NUCLEOTIDE SEQUENCE</scope>
    <source>
        <strain evidence="4">Pws8</strain>
    </source>
</reference>
<evidence type="ECO:0000313" key="5">
    <source>
        <dbReference type="Proteomes" id="UP000037729"/>
    </source>
</evidence>
<keyword evidence="2" id="KW-0472">Membrane</keyword>
<evidence type="ECO:0000256" key="1">
    <source>
        <dbReference type="SAM" id="MobiDB-lite"/>
    </source>
</evidence>
<protein>
    <submittedName>
        <fullName evidence="3">Uncharacterized protein</fullName>
    </submittedName>
</protein>
<sequence length="67" mass="8200">MSSHLAMLYWSGMLVLFFFWAYGIVSFVLDLKNKIVPGIIQYRRGRRREKAKQEQEEEREEREQQLY</sequence>
<evidence type="ECO:0000313" key="3">
    <source>
        <dbReference type="EMBL" id="KOX93078.1"/>
    </source>
</evidence>
<organism evidence="3 5">
    <name type="scientific">Haloarcula rubripromontorii</name>
    <dbReference type="NCBI Taxonomy" id="1705562"/>
    <lineage>
        <taxon>Archaea</taxon>
        <taxon>Methanobacteriati</taxon>
        <taxon>Methanobacteriota</taxon>
        <taxon>Stenosarchaea group</taxon>
        <taxon>Halobacteria</taxon>
        <taxon>Halobacteriales</taxon>
        <taxon>Haloarculaceae</taxon>
        <taxon>Haloarcula</taxon>
    </lineage>
</organism>
<feature type="region of interest" description="Disordered" evidence="1">
    <location>
        <begin position="44"/>
        <end position="67"/>
    </location>
</feature>